<evidence type="ECO:0000313" key="5">
    <source>
        <dbReference type="EMBL" id="MBB4751163.1"/>
    </source>
</evidence>
<sequence length="422" mass="45407">MSRRTLLGAAGLTTASLAAGCGRGLQETPNSGGRTIRIGYAIPKTGPLAVFGESNDYVLGVVRTALAGGITVGGNRYTVEIIDKDTQSSSARAAQVTGELINQDQVDIVLATSTPDTTNPVSDQCEAAHVPCIATICPWEIWYYPRGGSGTKTFEYTYLHFIGTQAEADVFSKLWQRVPGAPHTVGALWPNDVDGETYRKYFTPVVQGLGWKLVDPGAYQDGTQDFTPIISTFNREGVDILQAAPIPPDFITFWKQAAQNRFRPRLATVAKALLFPSVVEALGPLGHNLVAPAWWHRDYPYRSSLDGITAAAFADGYQKLTGRQWTQPMGMDHALFEIAVAALKASGDPKDKTAVAHAIGGLKGEAITGRYDFTTGPVKNVSLAPDLVGQWRRNDTGKFDLVVVDNSAAPDIGVQGDLELLR</sequence>
<dbReference type="PANTHER" id="PTHR30483:SF6">
    <property type="entry name" value="PERIPLASMIC BINDING PROTEIN OF ABC TRANSPORTER FOR NATURAL AMINO ACIDS"/>
    <property type="match status" value="1"/>
</dbReference>
<dbReference type="EMBL" id="JACHNC010000001">
    <property type="protein sequence ID" value="MBB4751163.1"/>
    <property type="molecule type" value="Genomic_DNA"/>
</dbReference>
<dbReference type="AlphaFoldDB" id="A0A7W7HIH3"/>
<evidence type="ECO:0000259" key="3">
    <source>
        <dbReference type="Pfam" id="PF13458"/>
    </source>
</evidence>
<comment type="caution">
    <text evidence="5">The sequence shown here is derived from an EMBL/GenBank/DDBJ whole genome shotgun (WGS) entry which is preliminary data.</text>
</comment>
<keyword evidence="7" id="KW-1185">Reference proteome</keyword>
<dbReference type="Proteomes" id="UP000631312">
    <property type="component" value="Unassembled WGS sequence"/>
</dbReference>
<dbReference type="RefSeq" id="WP_188123234.1">
    <property type="nucleotide sequence ID" value="NZ_BOMP01000140.1"/>
</dbReference>
<dbReference type="SUPFAM" id="SSF53822">
    <property type="entry name" value="Periplasmic binding protein-like I"/>
    <property type="match status" value="1"/>
</dbReference>
<dbReference type="InterPro" id="IPR028081">
    <property type="entry name" value="Leu-bd"/>
</dbReference>
<evidence type="ECO:0000256" key="1">
    <source>
        <dbReference type="ARBA" id="ARBA00010062"/>
    </source>
</evidence>
<evidence type="ECO:0000313" key="7">
    <source>
        <dbReference type="Proteomes" id="UP000631312"/>
    </source>
</evidence>
<protein>
    <submittedName>
        <fullName evidence="5">Branched-chain amino acid transport system substrate-binding protein</fullName>
    </submittedName>
</protein>
<evidence type="ECO:0000313" key="4">
    <source>
        <dbReference type="EMBL" id="GIE44658.1"/>
    </source>
</evidence>
<dbReference type="InterPro" id="IPR028082">
    <property type="entry name" value="Peripla_BP_I"/>
</dbReference>
<gene>
    <name evidence="4" type="ORF">Alo02nite_75560</name>
    <name evidence="5" type="ORF">BJ964_005324</name>
</gene>
<evidence type="ECO:0000313" key="6">
    <source>
        <dbReference type="Proteomes" id="UP000590511"/>
    </source>
</evidence>
<organism evidence="5 6">
    <name type="scientific">Actinoplanes lobatus</name>
    <dbReference type="NCBI Taxonomy" id="113568"/>
    <lineage>
        <taxon>Bacteria</taxon>
        <taxon>Bacillati</taxon>
        <taxon>Actinomycetota</taxon>
        <taxon>Actinomycetes</taxon>
        <taxon>Micromonosporales</taxon>
        <taxon>Micromonosporaceae</taxon>
        <taxon>Actinoplanes</taxon>
    </lineage>
</organism>
<accession>A0A7W7HIH3</accession>
<keyword evidence="2" id="KW-0732">Signal</keyword>
<dbReference type="CDD" id="cd06337">
    <property type="entry name" value="PBP1_ABC_ligand_binding-like"/>
    <property type="match status" value="1"/>
</dbReference>
<dbReference type="InterPro" id="IPR051010">
    <property type="entry name" value="BCAA_transport"/>
</dbReference>
<dbReference type="PROSITE" id="PS51257">
    <property type="entry name" value="PROKAR_LIPOPROTEIN"/>
    <property type="match status" value="1"/>
</dbReference>
<name>A0A7W7HIH3_9ACTN</name>
<reference evidence="4 7" key="2">
    <citation type="submission" date="2021-01" db="EMBL/GenBank/DDBJ databases">
        <title>Whole genome shotgun sequence of Actinoplanes lobatus NBRC 12513.</title>
        <authorList>
            <person name="Komaki H."/>
            <person name="Tamura T."/>
        </authorList>
    </citation>
    <scope>NUCLEOTIDE SEQUENCE [LARGE SCALE GENOMIC DNA]</scope>
    <source>
        <strain evidence="4 7">NBRC 12513</strain>
    </source>
</reference>
<dbReference type="EMBL" id="BOMP01000140">
    <property type="protein sequence ID" value="GIE44658.1"/>
    <property type="molecule type" value="Genomic_DNA"/>
</dbReference>
<feature type="domain" description="Leucine-binding protein" evidence="3">
    <location>
        <begin position="35"/>
        <end position="374"/>
    </location>
</feature>
<dbReference type="Proteomes" id="UP000590511">
    <property type="component" value="Unassembled WGS sequence"/>
</dbReference>
<dbReference type="PANTHER" id="PTHR30483">
    <property type="entry name" value="LEUCINE-SPECIFIC-BINDING PROTEIN"/>
    <property type="match status" value="1"/>
</dbReference>
<proteinExistence type="inferred from homology"/>
<dbReference type="Gene3D" id="3.40.50.2300">
    <property type="match status" value="2"/>
</dbReference>
<evidence type="ECO:0000256" key="2">
    <source>
        <dbReference type="ARBA" id="ARBA00022729"/>
    </source>
</evidence>
<reference evidence="5 6" key="1">
    <citation type="submission" date="2020-08" db="EMBL/GenBank/DDBJ databases">
        <title>Sequencing the genomes of 1000 actinobacteria strains.</title>
        <authorList>
            <person name="Klenk H.-P."/>
        </authorList>
    </citation>
    <scope>NUCLEOTIDE SEQUENCE [LARGE SCALE GENOMIC DNA]</scope>
    <source>
        <strain evidence="5 6">DSM 43150</strain>
    </source>
</reference>
<dbReference type="Pfam" id="PF13458">
    <property type="entry name" value="Peripla_BP_6"/>
    <property type="match status" value="1"/>
</dbReference>
<comment type="similarity">
    <text evidence="1">Belongs to the leucine-binding protein family.</text>
</comment>